<feature type="domain" description="3'-5' exonuclease" evidence="1">
    <location>
        <begin position="12"/>
        <end position="207"/>
    </location>
</feature>
<evidence type="ECO:0000313" key="3">
    <source>
        <dbReference type="Proteomes" id="UP000293360"/>
    </source>
</evidence>
<reference evidence="2 3" key="1">
    <citation type="submission" date="2018-06" db="EMBL/GenBank/DDBJ databases">
        <title>Complete Genomes of Monosporascus.</title>
        <authorList>
            <person name="Robinson A.J."/>
            <person name="Natvig D.O."/>
        </authorList>
    </citation>
    <scope>NUCLEOTIDE SEQUENCE [LARGE SCALE GENOMIC DNA]</scope>
    <source>
        <strain evidence="2 3">CBS 110550</strain>
    </source>
</reference>
<dbReference type="GO" id="GO:0008408">
    <property type="term" value="F:3'-5' exonuclease activity"/>
    <property type="evidence" value="ECO:0007669"/>
    <property type="project" value="InterPro"/>
</dbReference>
<accession>A0A4Q4TDK9</accession>
<dbReference type="AlphaFoldDB" id="A0A4Q4TDK9"/>
<dbReference type="PANTHER" id="PTHR43040">
    <property type="entry name" value="RIBONUCLEASE D"/>
    <property type="match status" value="1"/>
</dbReference>
<dbReference type="GO" id="GO:0006139">
    <property type="term" value="P:nucleobase-containing compound metabolic process"/>
    <property type="evidence" value="ECO:0007669"/>
    <property type="project" value="InterPro"/>
</dbReference>
<dbReference type="EMBL" id="QJNU01000253">
    <property type="protein sequence ID" value="RYP03560.1"/>
    <property type="molecule type" value="Genomic_DNA"/>
</dbReference>
<dbReference type="Pfam" id="PF01612">
    <property type="entry name" value="DNA_pol_A_exo1"/>
    <property type="match status" value="1"/>
</dbReference>
<name>A0A4Q4TDK9_9PEZI</name>
<dbReference type="STRING" id="155417.A0A4Q4TDK9"/>
<dbReference type="InterPro" id="IPR012337">
    <property type="entry name" value="RNaseH-like_sf"/>
</dbReference>
<dbReference type="PANTHER" id="PTHR43040:SF1">
    <property type="entry name" value="RIBONUCLEASE D"/>
    <property type="match status" value="1"/>
</dbReference>
<evidence type="ECO:0000259" key="1">
    <source>
        <dbReference type="Pfam" id="PF01612"/>
    </source>
</evidence>
<gene>
    <name evidence="2" type="ORF">DL764_005061</name>
</gene>
<organism evidence="2 3">
    <name type="scientific">Monosporascus ibericus</name>
    <dbReference type="NCBI Taxonomy" id="155417"/>
    <lineage>
        <taxon>Eukaryota</taxon>
        <taxon>Fungi</taxon>
        <taxon>Dikarya</taxon>
        <taxon>Ascomycota</taxon>
        <taxon>Pezizomycotina</taxon>
        <taxon>Sordariomycetes</taxon>
        <taxon>Xylariomycetidae</taxon>
        <taxon>Xylariales</taxon>
        <taxon>Xylariales incertae sedis</taxon>
        <taxon>Monosporascus</taxon>
    </lineage>
</organism>
<protein>
    <recommendedName>
        <fullName evidence="1">3'-5' exonuclease domain-containing protein</fullName>
    </recommendedName>
</protein>
<evidence type="ECO:0000313" key="2">
    <source>
        <dbReference type="EMBL" id="RYP03560.1"/>
    </source>
</evidence>
<keyword evidence="3" id="KW-1185">Reference proteome</keyword>
<dbReference type="Proteomes" id="UP000293360">
    <property type="component" value="Unassembled WGS sequence"/>
</dbReference>
<dbReference type="Gene3D" id="3.30.420.10">
    <property type="entry name" value="Ribonuclease H-like superfamily/Ribonuclease H"/>
    <property type="match status" value="1"/>
</dbReference>
<sequence length="252" mass="28037">MEMISVPSSDLVDTCEALSTMIDALQGLPSNPPSLYIDLEGESLSRHGSISLLQIYASPRDHTYLVDIRALGARAFSVPGAGGCTLKQMLESASIPKVFFDVRNDSDALYAHYGIDLSGVQDLQLMELATRTSADRRRVNGLSKCIERDAPLAAAERLAWEAAKKKGVRLFAPEHGGSYRVFDERPLSEDIRLYCVQDVRFLPRLWSRYDTRLTPLWRQRVRNAVAERVALSQSPGFNGKGKHMALAPRSWS</sequence>
<dbReference type="GO" id="GO:0003676">
    <property type="term" value="F:nucleic acid binding"/>
    <property type="evidence" value="ECO:0007669"/>
    <property type="project" value="InterPro"/>
</dbReference>
<dbReference type="OrthoDB" id="26838at2759"/>
<proteinExistence type="predicted"/>
<dbReference type="InterPro" id="IPR002562">
    <property type="entry name" value="3'-5'_exonuclease_dom"/>
</dbReference>
<dbReference type="InterPro" id="IPR036397">
    <property type="entry name" value="RNaseH_sf"/>
</dbReference>
<dbReference type="SUPFAM" id="SSF53098">
    <property type="entry name" value="Ribonuclease H-like"/>
    <property type="match status" value="1"/>
</dbReference>
<comment type="caution">
    <text evidence="2">The sequence shown here is derived from an EMBL/GenBank/DDBJ whole genome shotgun (WGS) entry which is preliminary data.</text>
</comment>